<dbReference type="InterPro" id="IPR041581">
    <property type="entry name" value="Glyoxalase_6"/>
</dbReference>
<dbReference type="SUPFAM" id="SSF54593">
    <property type="entry name" value="Glyoxalase/Bleomycin resistance protein/Dihydroxybiphenyl dioxygenase"/>
    <property type="match status" value="1"/>
</dbReference>
<dbReference type="PANTHER" id="PTHR34109">
    <property type="entry name" value="BNAUNNG04460D PROTEIN-RELATED"/>
    <property type="match status" value="1"/>
</dbReference>
<sequence>MTDPLDALRHPPSAEAPDPIFAAALRLRLQQALERPAPVAFDELRRVTGRSDYLDPDELTADEQQRLSETAEFPVAIGPDSPREIRQPIGRPAFDDDLEARMTIPIRINQLSPYLAVADGRRAIDFYVAAFGATLGGDPIYMAGGKLGHATLLIGPVRVFLAEEFPEMGLIAPGRAGGVSVTLHLSLASADEVDVAASRAVEAGATLERAVADGPYGRAGVVVDPAGHRWFLLFEPPA</sequence>
<dbReference type="OrthoDB" id="9795306at2"/>
<dbReference type="InParanoid" id="A0A545AFH1"/>
<dbReference type="PANTHER" id="PTHR34109:SF1">
    <property type="entry name" value="VOC DOMAIN-CONTAINING PROTEIN"/>
    <property type="match status" value="1"/>
</dbReference>
<dbReference type="Pfam" id="PF18029">
    <property type="entry name" value="Glyoxalase_6"/>
    <property type="match status" value="1"/>
</dbReference>
<gene>
    <name evidence="2" type="ORF">FL583_36825</name>
</gene>
<keyword evidence="3" id="KW-1185">Reference proteome</keyword>
<reference evidence="2 3" key="1">
    <citation type="submission" date="2019-07" db="EMBL/GenBank/DDBJ databases">
        <title>Cryptosporangium phraense sp. nov., isolated from plant litter.</title>
        <authorList>
            <person name="Suriyachadkun C."/>
        </authorList>
    </citation>
    <scope>NUCLEOTIDE SEQUENCE [LARGE SCALE GENOMIC DNA]</scope>
    <source>
        <strain evidence="2 3">A-T 5661</strain>
    </source>
</reference>
<evidence type="ECO:0000313" key="3">
    <source>
        <dbReference type="Proteomes" id="UP000317982"/>
    </source>
</evidence>
<dbReference type="EMBL" id="VIRS01000048">
    <property type="protein sequence ID" value="TQS40086.1"/>
    <property type="molecule type" value="Genomic_DNA"/>
</dbReference>
<protein>
    <submittedName>
        <fullName evidence="2">VOC family protein</fullName>
    </submittedName>
</protein>
<dbReference type="Gene3D" id="3.30.720.110">
    <property type="match status" value="1"/>
</dbReference>
<evidence type="ECO:0000313" key="2">
    <source>
        <dbReference type="EMBL" id="TQS40086.1"/>
    </source>
</evidence>
<proteinExistence type="predicted"/>
<dbReference type="PROSITE" id="PS51819">
    <property type="entry name" value="VOC"/>
    <property type="match status" value="1"/>
</dbReference>
<name>A0A545AFH1_9ACTN</name>
<organism evidence="2 3">
    <name type="scientific">Cryptosporangium phraense</name>
    <dbReference type="NCBI Taxonomy" id="2593070"/>
    <lineage>
        <taxon>Bacteria</taxon>
        <taxon>Bacillati</taxon>
        <taxon>Actinomycetota</taxon>
        <taxon>Actinomycetes</taxon>
        <taxon>Cryptosporangiales</taxon>
        <taxon>Cryptosporangiaceae</taxon>
        <taxon>Cryptosporangium</taxon>
    </lineage>
</organism>
<dbReference type="CDD" id="cd07246">
    <property type="entry name" value="VOC_like"/>
    <property type="match status" value="1"/>
</dbReference>
<dbReference type="InterPro" id="IPR037523">
    <property type="entry name" value="VOC_core"/>
</dbReference>
<dbReference type="InterPro" id="IPR029068">
    <property type="entry name" value="Glyas_Bleomycin-R_OHBP_Dase"/>
</dbReference>
<dbReference type="RefSeq" id="WP_142709542.1">
    <property type="nucleotide sequence ID" value="NZ_VIRS01000048.1"/>
</dbReference>
<dbReference type="Gene3D" id="3.30.720.120">
    <property type="match status" value="1"/>
</dbReference>
<evidence type="ECO:0000259" key="1">
    <source>
        <dbReference type="PROSITE" id="PS51819"/>
    </source>
</evidence>
<accession>A0A545AFH1</accession>
<feature type="domain" description="VOC" evidence="1">
    <location>
        <begin position="107"/>
        <end position="235"/>
    </location>
</feature>
<dbReference type="AlphaFoldDB" id="A0A545AFH1"/>
<dbReference type="Proteomes" id="UP000317982">
    <property type="component" value="Unassembled WGS sequence"/>
</dbReference>
<comment type="caution">
    <text evidence="2">The sequence shown here is derived from an EMBL/GenBank/DDBJ whole genome shotgun (WGS) entry which is preliminary data.</text>
</comment>